<proteinExistence type="predicted"/>
<feature type="chain" id="PRO_5044763304" description="Transmembrane protein" evidence="3">
    <location>
        <begin position="19"/>
        <end position="239"/>
    </location>
</feature>
<feature type="signal peptide" evidence="3">
    <location>
        <begin position="1"/>
        <end position="18"/>
    </location>
</feature>
<feature type="compositionally biased region" description="Basic and acidic residues" evidence="1">
    <location>
        <begin position="219"/>
        <end position="231"/>
    </location>
</feature>
<keyword evidence="2" id="KW-0472">Membrane</keyword>
<protein>
    <recommendedName>
        <fullName evidence="6">Transmembrane protein</fullName>
    </recommendedName>
</protein>
<accession>A0ABD3VJ49</accession>
<dbReference type="Proteomes" id="UP001634394">
    <property type="component" value="Unassembled WGS sequence"/>
</dbReference>
<feature type="transmembrane region" description="Helical" evidence="2">
    <location>
        <begin position="34"/>
        <end position="53"/>
    </location>
</feature>
<gene>
    <name evidence="4" type="ORF">ACJMK2_010676</name>
</gene>
<keyword evidence="3" id="KW-0732">Signal</keyword>
<feature type="region of interest" description="Disordered" evidence="1">
    <location>
        <begin position="186"/>
        <end position="239"/>
    </location>
</feature>
<organism evidence="4 5">
    <name type="scientific">Sinanodonta woodiana</name>
    <name type="common">Chinese pond mussel</name>
    <name type="synonym">Anodonta woodiana</name>
    <dbReference type="NCBI Taxonomy" id="1069815"/>
    <lineage>
        <taxon>Eukaryota</taxon>
        <taxon>Metazoa</taxon>
        <taxon>Spiralia</taxon>
        <taxon>Lophotrochozoa</taxon>
        <taxon>Mollusca</taxon>
        <taxon>Bivalvia</taxon>
        <taxon>Autobranchia</taxon>
        <taxon>Heteroconchia</taxon>
        <taxon>Palaeoheterodonta</taxon>
        <taxon>Unionida</taxon>
        <taxon>Unionoidea</taxon>
        <taxon>Unionidae</taxon>
        <taxon>Unioninae</taxon>
        <taxon>Sinanodonta</taxon>
    </lineage>
</organism>
<dbReference type="AlphaFoldDB" id="A0ABD3VJ49"/>
<reference evidence="4 5" key="1">
    <citation type="submission" date="2024-11" db="EMBL/GenBank/DDBJ databases">
        <title>Chromosome-level genome assembly of the freshwater bivalve Anodonta woodiana.</title>
        <authorList>
            <person name="Chen X."/>
        </authorList>
    </citation>
    <scope>NUCLEOTIDE SEQUENCE [LARGE SCALE GENOMIC DNA]</scope>
    <source>
        <strain evidence="4">MN2024</strain>
        <tissue evidence="4">Gills</tissue>
    </source>
</reference>
<name>A0ABD3VJ49_SINWO</name>
<evidence type="ECO:0000313" key="4">
    <source>
        <dbReference type="EMBL" id="KAL3860563.1"/>
    </source>
</evidence>
<evidence type="ECO:0000256" key="1">
    <source>
        <dbReference type="SAM" id="MobiDB-lite"/>
    </source>
</evidence>
<evidence type="ECO:0008006" key="6">
    <source>
        <dbReference type="Google" id="ProtNLM"/>
    </source>
</evidence>
<evidence type="ECO:0000256" key="2">
    <source>
        <dbReference type="SAM" id="Phobius"/>
    </source>
</evidence>
<keyword evidence="2" id="KW-0812">Transmembrane</keyword>
<keyword evidence="5" id="KW-1185">Reference proteome</keyword>
<dbReference type="EMBL" id="JBJQND010000012">
    <property type="protein sequence ID" value="KAL3860563.1"/>
    <property type="molecule type" value="Genomic_DNA"/>
</dbReference>
<sequence length="239" mass="26269">MNLCLVLLCCCLDGTSTGSDSSSNAASPATKALITLSIAIGAFLIALVVSKLVDYCYDKQTIQDDSSDISEHTRNLIRVRMSVLQLKKKVQTRKNNRRSIFQKWLHGARHKEQQRRDEESRAQRIAIPSVSSVTQSDIPMQPSEADKDKTKVNTIFRSAINQTLSGLHGLNRFPTVGIAGIKSTLSETPQEKESHARTNGVTKLLPSKDSPRGGIKSVHFVDEVPKAEVHKTSSTKSSK</sequence>
<comment type="caution">
    <text evidence="4">The sequence shown here is derived from an EMBL/GenBank/DDBJ whole genome shotgun (WGS) entry which is preliminary data.</text>
</comment>
<keyword evidence="2" id="KW-1133">Transmembrane helix</keyword>
<evidence type="ECO:0000313" key="5">
    <source>
        <dbReference type="Proteomes" id="UP001634394"/>
    </source>
</evidence>
<evidence type="ECO:0000256" key="3">
    <source>
        <dbReference type="SAM" id="SignalP"/>
    </source>
</evidence>